<protein>
    <submittedName>
        <fullName evidence="4 5">Carbohydrate sulfotransferase 3-like</fullName>
    </submittedName>
</protein>
<dbReference type="RefSeq" id="XP_022100322.1">
    <property type="nucleotide sequence ID" value="XM_022244630.1"/>
</dbReference>
<proteinExistence type="predicted"/>
<evidence type="ECO:0000256" key="1">
    <source>
        <dbReference type="SAM" id="Phobius"/>
    </source>
</evidence>
<dbReference type="GO" id="GO:0006790">
    <property type="term" value="P:sulfur compound metabolic process"/>
    <property type="evidence" value="ECO:0007669"/>
    <property type="project" value="TreeGrafter"/>
</dbReference>
<dbReference type="GO" id="GO:0001517">
    <property type="term" value="F:N-acetylglucosamine 6-O-sulfotransferase activity"/>
    <property type="evidence" value="ECO:0007669"/>
    <property type="project" value="TreeGrafter"/>
</dbReference>
<dbReference type="RefSeq" id="XP_022100324.1">
    <property type="nucleotide sequence ID" value="XM_022244632.1"/>
</dbReference>
<dbReference type="InterPro" id="IPR027417">
    <property type="entry name" value="P-loop_NTPase"/>
</dbReference>
<dbReference type="Pfam" id="PF00685">
    <property type="entry name" value="Sulfotransfer_1"/>
    <property type="match status" value="1"/>
</dbReference>
<reference evidence="4 5" key="1">
    <citation type="submission" date="2025-04" db="UniProtKB">
        <authorList>
            <consortium name="RefSeq"/>
        </authorList>
    </citation>
    <scope>IDENTIFICATION</scope>
</reference>
<name>A0A8B7Z3V8_ACAPL</name>
<dbReference type="KEGG" id="aplc:110984430"/>
<organism evidence="3 6">
    <name type="scientific">Acanthaster planci</name>
    <name type="common">Crown-of-thorns starfish</name>
    <dbReference type="NCBI Taxonomy" id="133434"/>
    <lineage>
        <taxon>Eukaryota</taxon>
        <taxon>Metazoa</taxon>
        <taxon>Echinodermata</taxon>
        <taxon>Eleutherozoa</taxon>
        <taxon>Asterozoa</taxon>
        <taxon>Asteroidea</taxon>
        <taxon>Valvatacea</taxon>
        <taxon>Valvatida</taxon>
        <taxon>Acanthasteridae</taxon>
        <taxon>Acanthaster</taxon>
    </lineage>
</organism>
<evidence type="ECO:0000259" key="2">
    <source>
        <dbReference type="Pfam" id="PF00685"/>
    </source>
</evidence>
<keyword evidence="1" id="KW-0812">Transmembrane</keyword>
<keyword evidence="1" id="KW-1133">Transmembrane helix</keyword>
<dbReference type="InterPro" id="IPR051135">
    <property type="entry name" value="Gal/GlcNAc/GalNAc_ST"/>
</dbReference>
<dbReference type="AlphaFoldDB" id="A0A8B7Z3V8"/>
<dbReference type="PANTHER" id="PTHR10704:SF44">
    <property type="entry name" value="LD35051P-RELATED"/>
    <property type="match status" value="1"/>
</dbReference>
<dbReference type="RefSeq" id="XP_022100323.1">
    <property type="nucleotide sequence ID" value="XM_022244631.1"/>
</dbReference>
<keyword evidence="3" id="KW-1185">Reference proteome</keyword>
<dbReference type="GeneID" id="110984430"/>
<dbReference type="GO" id="GO:0006044">
    <property type="term" value="P:N-acetylglucosamine metabolic process"/>
    <property type="evidence" value="ECO:0007669"/>
    <property type="project" value="TreeGrafter"/>
</dbReference>
<dbReference type="PANTHER" id="PTHR10704">
    <property type="entry name" value="CARBOHYDRATE SULFOTRANSFERASE"/>
    <property type="match status" value="1"/>
</dbReference>
<dbReference type="SUPFAM" id="SSF52540">
    <property type="entry name" value="P-loop containing nucleoside triphosphate hydrolases"/>
    <property type="match status" value="1"/>
</dbReference>
<evidence type="ECO:0000313" key="5">
    <source>
        <dbReference type="RefSeq" id="XP_022100323.1"/>
    </source>
</evidence>
<dbReference type="Proteomes" id="UP000694845">
    <property type="component" value="Unplaced"/>
</dbReference>
<keyword evidence="1" id="KW-0472">Membrane</keyword>
<feature type="domain" description="Sulfotransferase" evidence="2">
    <location>
        <begin position="103"/>
        <end position="401"/>
    </location>
</feature>
<dbReference type="OMA" id="CRERHHV"/>
<feature type="transmembrane region" description="Helical" evidence="1">
    <location>
        <begin position="6"/>
        <end position="24"/>
    </location>
</feature>
<dbReference type="OrthoDB" id="6138663at2759"/>
<sequence length="433" mass="50020">MTMSRGVIFIVTASIFVLFSLLMYTEVLSRHSKWFEHAPPETISQRSRLNGHPFLHLARPESTNHASGVSRRMKQRRYSAMNITKLTFADAERVSTAHPVGLKIMVLARMRTGSTLLGEILNQNPSLFYLFEPLHATDSMVHMRMMELSKMEASMAMLLRKLSNCIFPSEFMYDIYNWRIARGKSSTIRDMCEAKFKCNKANPTLFNAQCKRHKGNMAMKMIRANLETIKPLILEDHLNVKILHLVRDPRATANSRKRFYCPRKKIPPEQCSLYALGILENEPNLLKYKTVHKYCQWMRDTVQAALARPEWLRGHYKLIRYEDLALEPLRFTKDIYNFLGLPLHPQVTEWVRANTQENTNKSSKVFNTRKNSTQAAISWRNSLTFKEAKDVEKKCGDVMELLGYRSLGSEEDLTNYEVPVTSPLDIGADISFT</sequence>
<evidence type="ECO:0000313" key="4">
    <source>
        <dbReference type="RefSeq" id="XP_022100322.1"/>
    </source>
</evidence>
<evidence type="ECO:0000313" key="6">
    <source>
        <dbReference type="RefSeq" id="XP_022100324.1"/>
    </source>
</evidence>
<gene>
    <name evidence="4 5 6" type="primary">LOC110984430</name>
</gene>
<dbReference type="InterPro" id="IPR000863">
    <property type="entry name" value="Sulfotransferase_dom"/>
</dbReference>
<evidence type="ECO:0000313" key="3">
    <source>
        <dbReference type="Proteomes" id="UP000694845"/>
    </source>
</evidence>
<accession>A0A8B7Z3V8</accession>
<dbReference type="Gene3D" id="3.40.50.300">
    <property type="entry name" value="P-loop containing nucleotide triphosphate hydrolases"/>
    <property type="match status" value="1"/>
</dbReference>